<reference evidence="2 3" key="1">
    <citation type="submission" date="2018-08" db="EMBL/GenBank/DDBJ databases">
        <title>Hydrogenophaga sp. LA-38 isolated from sludge.</title>
        <authorList>
            <person name="Im W.-T."/>
        </authorList>
    </citation>
    <scope>NUCLEOTIDE SEQUENCE [LARGE SCALE GENOMIC DNA]</scope>
    <source>
        <strain evidence="2 3">LA-38</strain>
    </source>
</reference>
<dbReference type="Pfam" id="PF08905">
    <property type="entry name" value="DUF1850"/>
    <property type="match status" value="1"/>
</dbReference>
<evidence type="ECO:0000313" key="3">
    <source>
        <dbReference type="Proteomes" id="UP000261931"/>
    </source>
</evidence>
<gene>
    <name evidence="2" type="ORF">DY262_00175</name>
</gene>
<organism evidence="2 3">
    <name type="scientific">Hydrogenophaga borbori</name>
    <dbReference type="NCBI Taxonomy" id="2294117"/>
    <lineage>
        <taxon>Bacteria</taxon>
        <taxon>Pseudomonadati</taxon>
        <taxon>Pseudomonadota</taxon>
        <taxon>Betaproteobacteria</taxon>
        <taxon>Burkholderiales</taxon>
        <taxon>Comamonadaceae</taxon>
        <taxon>Hydrogenophaga</taxon>
    </lineage>
</organism>
<evidence type="ECO:0000313" key="2">
    <source>
        <dbReference type="EMBL" id="RFP82293.1"/>
    </source>
</evidence>
<dbReference type="Proteomes" id="UP000261931">
    <property type="component" value="Unassembled WGS sequence"/>
</dbReference>
<protein>
    <submittedName>
        <fullName evidence="2">DUF1850 domain-containing protein</fullName>
    </submittedName>
</protein>
<comment type="caution">
    <text evidence="2">The sequence shown here is derived from an EMBL/GenBank/DDBJ whole genome shotgun (WGS) entry which is preliminary data.</text>
</comment>
<proteinExistence type="predicted"/>
<dbReference type="EMBL" id="QVLS01000001">
    <property type="protein sequence ID" value="RFP82293.1"/>
    <property type="molecule type" value="Genomic_DNA"/>
</dbReference>
<sequence length="136" mass="15071">MAAGLLGLCLALAAAPQHAVFVPGRHFTLAWVHSIEKVRWEEDYEVSGPPARLLATAARIKGSAAGMEPPPDARLRDGWYHYTPTERSPRRLPLTRSEFTADFELCVNGRCQPMGHWLRSDGKVTEMTACERAASR</sequence>
<feature type="chain" id="PRO_5017068289" evidence="1">
    <location>
        <begin position="20"/>
        <end position="136"/>
    </location>
</feature>
<dbReference type="AlphaFoldDB" id="A0A372ENU9"/>
<feature type="signal peptide" evidence="1">
    <location>
        <begin position="1"/>
        <end position="19"/>
    </location>
</feature>
<evidence type="ECO:0000256" key="1">
    <source>
        <dbReference type="SAM" id="SignalP"/>
    </source>
</evidence>
<keyword evidence="1" id="KW-0732">Signal</keyword>
<name>A0A372ENU9_9BURK</name>
<keyword evidence="3" id="KW-1185">Reference proteome</keyword>
<dbReference type="RefSeq" id="WP_116957007.1">
    <property type="nucleotide sequence ID" value="NZ_QVLS01000001.1"/>
</dbReference>
<accession>A0A372ENU9</accession>
<dbReference type="InterPro" id="IPR015001">
    <property type="entry name" value="DUF1850"/>
</dbReference>